<dbReference type="Proteomes" id="UP000273083">
    <property type="component" value="Unassembled WGS sequence"/>
</dbReference>
<dbReference type="GO" id="GO:0005737">
    <property type="term" value="C:cytoplasm"/>
    <property type="evidence" value="ECO:0007669"/>
    <property type="project" value="TreeGrafter"/>
</dbReference>
<accession>A0A3N1XVA8</accession>
<evidence type="ECO:0000256" key="1">
    <source>
        <dbReference type="PIRSR" id="PIRSR613078-1"/>
    </source>
</evidence>
<dbReference type="GO" id="GO:0016791">
    <property type="term" value="F:phosphatase activity"/>
    <property type="evidence" value="ECO:0007669"/>
    <property type="project" value="TreeGrafter"/>
</dbReference>
<dbReference type="SUPFAM" id="SSF53254">
    <property type="entry name" value="Phosphoglycerate mutase-like"/>
    <property type="match status" value="1"/>
</dbReference>
<sequence length="209" mass="24504">MNLYLIRHGRQNSTLCNLNVPLSKEGQMQADFLGKRLKNYYVDALYSSDLLRAIETAEIINKHLGLTHMIKKELRELSFGELEGMTQEYIQEHFSDFLKKQDMLTDDIPYPGGENGQDACDRMFPLIQEIARSRYENVVIVTHGNAIRAILTKILGIDYAKKLLFSDTLENCSITQLKYVEEKDRFYLERLNDYAHIEHKEELLRKRWI</sequence>
<feature type="active site" description="Tele-phosphohistidine intermediate" evidence="1">
    <location>
        <position position="8"/>
    </location>
</feature>
<dbReference type="RefSeq" id="WP_123608256.1">
    <property type="nucleotide sequence ID" value="NZ_RJVG01000002.1"/>
</dbReference>
<feature type="active site" description="Proton donor/acceptor" evidence="1">
    <location>
        <position position="76"/>
    </location>
</feature>
<keyword evidence="5" id="KW-1185">Reference proteome</keyword>
<dbReference type="PANTHER" id="PTHR48100:SF1">
    <property type="entry name" value="HISTIDINE PHOSPHATASE FAMILY PROTEIN-RELATED"/>
    <property type="match status" value="1"/>
</dbReference>
<dbReference type="Pfam" id="PF00300">
    <property type="entry name" value="His_Phos_1"/>
    <property type="match status" value="1"/>
</dbReference>
<dbReference type="PANTHER" id="PTHR48100">
    <property type="entry name" value="BROAD-SPECIFICITY PHOSPHATASE YOR283W-RELATED"/>
    <property type="match status" value="1"/>
</dbReference>
<dbReference type="CDD" id="cd07067">
    <property type="entry name" value="HP_PGM_like"/>
    <property type="match status" value="1"/>
</dbReference>
<dbReference type="Gene3D" id="3.40.50.1240">
    <property type="entry name" value="Phosphoglycerate mutase-like"/>
    <property type="match status" value="1"/>
</dbReference>
<reference evidence="4 5" key="1">
    <citation type="submission" date="2018-11" db="EMBL/GenBank/DDBJ databases">
        <title>Genomic Encyclopedia of Type Strains, Phase IV (KMG-IV): sequencing the most valuable type-strain genomes for metagenomic binning, comparative biology and taxonomic classification.</title>
        <authorList>
            <person name="Goeker M."/>
        </authorList>
    </citation>
    <scope>NUCLEOTIDE SEQUENCE [LARGE SCALE GENOMIC DNA]</scope>
    <source>
        <strain evidence="4 5">DSM 26537</strain>
    </source>
</reference>
<dbReference type="InterPro" id="IPR029033">
    <property type="entry name" value="His_PPase_superfam"/>
</dbReference>
<feature type="binding site" evidence="2">
    <location>
        <begin position="144"/>
        <end position="145"/>
    </location>
    <ligand>
        <name>substrate</name>
    </ligand>
</feature>
<evidence type="ECO:0000256" key="3">
    <source>
        <dbReference type="PIRSR" id="PIRSR613078-3"/>
    </source>
</evidence>
<comment type="caution">
    <text evidence="4">The sequence shown here is derived from an EMBL/GenBank/DDBJ whole genome shotgun (WGS) entry which is preliminary data.</text>
</comment>
<gene>
    <name evidence="4" type="ORF">EDD66_102211</name>
</gene>
<dbReference type="OrthoDB" id="7925971at2"/>
<dbReference type="InterPro" id="IPR050275">
    <property type="entry name" value="PGM_Phosphatase"/>
</dbReference>
<feature type="binding site" evidence="2">
    <location>
        <position position="52"/>
    </location>
    <ligand>
        <name>substrate</name>
    </ligand>
</feature>
<name>A0A3N1XVA8_9FIRM</name>
<proteinExistence type="predicted"/>
<protein>
    <submittedName>
        <fullName evidence="4">Putative phosphoglycerate mutase</fullName>
    </submittedName>
</protein>
<feature type="site" description="Transition state stabilizer" evidence="3">
    <location>
        <position position="143"/>
    </location>
</feature>
<evidence type="ECO:0000256" key="2">
    <source>
        <dbReference type="PIRSR" id="PIRSR613078-2"/>
    </source>
</evidence>
<dbReference type="SMART" id="SM00855">
    <property type="entry name" value="PGAM"/>
    <property type="match status" value="1"/>
</dbReference>
<organism evidence="4 5">
    <name type="scientific">Mobilisporobacter senegalensis</name>
    <dbReference type="NCBI Taxonomy" id="1329262"/>
    <lineage>
        <taxon>Bacteria</taxon>
        <taxon>Bacillati</taxon>
        <taxon>Bacillota</taxon>
        <taxon>Clostridia</taxon>
        <taxon>Lachnospirales</taxon>
        <taxon>Lachnospiraceae</taxon>
        <taxon>Mobilisporobacter</taxon>
    </lineage>
</organism>
<dbReference type="AlphaFoldDB" id="A0A3N1XVA8"/>
<evidence type="ECO:0000313" key="4">
    <source>
        <dbReference type="EMBL" id="ROR30559.1"/>
    </source>
</evidence>
<dbReference type="InterPro" id="IPR013078">
    <property type="entry name" value="His_Pase_superF_clade-1"/>
</dbReference>
<dbReference type="EMBL" id="RJVG01000002">
    <property type="protein sequence ID" value="ROR30559.1"/>
    <property type="molecule type" value="Genomic_DNA"/>
</dbReference>
<evidence type="ECO:0000313" key="5">
    <source>
        <dbReference type="Proteomes" id="UP000273083"/>
    </source>
</evidence>